<evidence type="ECO:0000256" key="3">
    <source>
        <dbReference type="ARBA" id="ARBA00022786"/>
    </source>
</evidence>
<reference evidence="5 6" key="1">
    <citation type="submission" date="2021-02" db="EMBL/GenBank/DDBJ databases">
        <title>Plant Genome Project.</title>
        <authorList>
            <person name="Zhang R.-G."/>
        </authorList>
    </citation>
    <scope>NUCLEOTIDE SEQUENCE [LARGE SCALE GENOMIC DNA]</scope>
    <source>
        <tissue evidence="5">Leaves</tissue>
    </source>
</reference>
<organism evidence="5 6">
    <name type="scientific">Xanthoceras sorbifolium</name>
    <dbReference type="NCBI Taxonomy" id="99658"/>
    <lineage>
        <taxon>Eukaryota</taxon>
        <taxon>Viridiplantae</taxon>
        <taxon>Streptophyta</taxon>
        <taxon>Embryophyta</taxon>
        <taxon>Tracheophyta</taxon>
        <taxon>Spermatophyta</taxon>
        <taxon>Magnoliopsida</taxon>
        <taxon>eudicotyledons</taxon>
        <taxon>Gunneridae</taxon>
        <taxon>Pentapetalae</taxon>
        <taxon>rosids</taxon>
        <taxon>malvids</taxon>
        <taxon>Sapindales</taxon>
        <taxon>Sapindaceae</taxon>
        <taxon>Xanthoceroideae</taxon>
        <taxon>Xanthoceras</taxon>
    </lineage>
</organism>
<keyword evidence="4" id="KW-0862">Zinc</keyword>
<evidence type="ECO:0000313" key="5">
    <source>
        <dbReference type="EMBL" id="KAH7565592.1"/>
    </source>
</evidence>
<name>A0ABQ8HML2_9ROSI</name>
<keyword evidence="2" id="KW-0863">Zinc-finger</keyword>
<evidence type="ECO:0000256" key="2">
    <source>
        <dbReference type="ARBA" id="ARBA00022771"/>
    </source>
</evidence>
<protein>
    <submittedName>
        <fullName evidence="5">Uncharacterized protein</fullName>
    </submittedName>
</protein>
<accession>A0ABQ8HML2</accession>
<dbReference type="PANTHER" id="PTHR11210">
    <property type="entry name" value="RING BOX"/>
    <property type="match status" value="1"/>
</dbReference>
<comment type="caution">
    <text evidence="5">The sequence shown here is derived from an EMBL/GenBank/DDBJ whole genome shotgun (WGS) entry which is preliminary data.</text>
</comment>
<dbReference type="SUPFAM" id="SSF57850">
    <property type="entry name" value="RING/U-box"/>
    <property type="match status" value="1"/>
</dbReference>
<evidence type="ECO:0000256" key="4">
    <source>
        <dbReference type="ARBA" id="ARBA00022833"/>
    </source>
</evidence>
<keyword evidence="3" id="KW-0833">Ubl conjugation pathway</keyword>
<keyword evidence="6" id="KW-1185">Reference proteome</keyword>
<keyword evidence="1" id="KW-0479">Metal-binding</keyword>
<sequence length="116" mass="12580">MSNNDAVMVLTTDTEDGSTQAGGPCCKKPNNNFELKKWSAVALWSWNIVVDTCAICRNHIMDRCIECQANQDSTTSQECKICWDGYHKRSYEQAAAITPSTSIASAGGSRAAQSAL</sequence>
<gene>
    <name evidence="5" type="ORF">JRO89_XS09G0231600</name>
</gene>
<dbReference type="EMBL" id="JAFEMO010000009">
    <property type="protein sequence ID" value="KAH7565592.1"/>
    <property type="molecule type" value="Genomic_DNA"/>
</dbReference>
<dbReference type="InterPro" id="IPR051031">
    <property type="entry name" value="RING-box_E3_Ubiquitin_Ligase"/>
</dbReference>
<evidence type="ECO:0000256" key="1">
    <source>
        <dbReference type="ARBA" id="ARBA00022723"/>
    </source>
</evidence>
<dbReference type="Gene3D" id="3.30.40.10">
    <property type="entry name" value="Zinc/RING finger domain, C3HC4 (zinc finger)"/>
    <property type="match status" value="1"/>
</dbReference>
<dbReference type="InterPro" id="IPR013083">
    <property type="entry name" value="Znf_RING/FYVE/PHD"/>
</dbReference>
<proteinExistence type="predicted"/>
<dbReference type="Proteomes" id="UP000827721">
    <property type="component" value="Unassembled WGS sequence"/>
</dbReference>
<evidence type="ECO:0000313" key="6">
    <source>
        <dbReference type="Proteomes" id="UP000827721"/>
    </source>
</evidence>